<name>A0ABP3R4D7_9ACTN</name>
<proteinExistence type="predicted"/>
<reference evidence="3" key="1">
    <citation type="journal article" date="2019" name="Int. J. Syst. Evol. Microbiol.">
        <title>The Global Catalogue of Microorganisms (GCM) 10K type strain sequencing project: providing services to taxonomists for standard genome sequencing and annotation.</title>
        <authorList>
            <consortium name="The Broad Institute Genomics Platform"/>
            <consortium name="The Broad Institute Genome Sequencing Center for Infectious Disease"/>
            <person name="Wu L."/>
            <person name="Ma J."/>
        </authorList>
    </citation>
    <scope>NUCLEOTIDE SEQUENCE [LARGE SCALE GENOMIC DNA]</scope>
    <source>
        <strain evidence="3">JCM 5067</strain>
    </source>
</reference>
<dbReference type="EMBL" id="BAAACA010000014">
    <property type="protein sequence ID" value="GAA0599393.1"/>
    <property type="molecule type" value="Genomic_DNA"/>
</dbReference>
<feature type="compositionally biased region" description="Low complexity" evidence="1">
    <location>
        <begin position="34"/>
        <end position="50"/>
    </location>
</feature>
<sequence>MCNYASLAVGLSACPPPYGGPGVLVVYGARSGTAPCRGSRRSAAPRGSGPWLEGPGGQKYQRISASRGTRRYAHVPAPAYVRPFPGGRFLSGPYARHDVRRIDSPRARAAASGWCANPGRSSAVS</sequence>
<gene>
    <name evidence="2" type="ORF">GCM10010394_31180</name>
</gene>
<feature type="region of interest" description="Disordered" evidence="1">
    <location>
        <begin position="34"/>
        <end position="59"/>
    </location>
</feature>
<protein>
    <submittedName>
        <fullName evidence="2">Uncharacterized protein</fullName>
    </submittedName>
</protein>
<keyword evidence="3" id="KW-1185">Reference proteome</keyword>
<comment type="caution">
    <text evidence="2">The sequence shown here is derived from an EMBL/GenBank/DDBJ whole genome shotgun (WGS) entry which is preliminary data.</text>
</comment>
<evidence type="ECO:0000313" key="2">
    <source>
        <dbReference type="EMBL" id="GAA0599393.1"/>
    </source>
</evidence>
<organism evidence="2 3">
    <name type="scientific">Streptomyces crystallinus</name>
    <dbReference type="NCBI Taxonomy" id="68191"/>
    <lineage>
        <taxon>Bacteria</taxon>
        <taxon>Bacillati</taxon>
        <taxon>Actinomycetota</taxon>
        <taxon>Actinomycetes</taxon>
        <taxon>Kitasatosporales</taxon>
        <taxon>Streptomycetaceae</taxon>
        <taxon>Streptomyces</taxon>
    </lineage>
</organism>
<accession>A0ABP3R4D7</accession>
<dbReference type="Proteomes" id="UP001500668">
    <property type="component" value="Unassembled WGS sequence"/>
</dbReference>
<evidence type="ECO:0000313" key="3">
    <source>
        <dbReference type="Proteomes" id="UP001500668"/>
    </source>
</evidence>
<evidence type="ECO:0000256" key="1">
    <source>
        <dbReference type="SAM" id="MobiDB-lite"/>
    </source>
</evidence>